<dbReference type="NCBIfam" id="TIGR00756">
    <property type="entry name" value="PPR"/>
    <property type="match status" value="1"/>
</dbReference>
<dbReference type="GO" id="GO:0009451">
    <property type="term" value="P:RNA modification"/>
    <property type="evidence" value="ECO:0007669"/>
    <property type="project" value="InterPro"/>
</dbReference>
<protein>
    <recommendedName>
        <fullName evidence="5">Pentatricopeptide repeat-containing protein</fullName>
    </recommendedName>
</protein>
<evidence type="ECO:0000256" key="2">
    <source>
        <dbReference type="PROSITE-ProRule" id="PRU00708"/>
    </source>
</evidence>
<dbReference type="PANTHER" id="PTHR47926">
    <property type="entry name" value="PENTATRICOPEPTIDE REPEAT-CONTAINING PROTEIN"/>
    <property type="match status" value="1"/>
</dbReference>
<dbReference type="Pfam" id="PF01535">
    <property type="entry name" value="PPR"/>
    <property type="match status" value="2"/>
</dbReference>
<comment type="caution">
    <text evidence="3">The sequence shown here is derived from an EMBL/GenBank/DDBJ whole genome shotgun (WGS) entry which is preliminary data.</text>
</comment>
<dbReference type="PANTHER" id="PTHR47926:SF533">
    <property type="entry name" value="DYW DOMAIN-CONTAINING PROTEIN"/>
    <property type="match status" value="1"/>
</dbReference>
<dbReference type="GO" id="GO:0003723">
    <property type="term" value="F:RNA binding"/>
    <property type="evidence" value="ECO:0007669"/>
    <property type="project" value="InterPro"/>
</dbReference>
<evidence type="ECO:0000313" key="3">
    <source>
        <dbReference type="EMBL" id="KAJ8544891.1"/>
    </source>
</evidence>
<dbReference type="Pfam" id="PF13041">
    <property type="entry name" value="PPR_2"/>
    <property type="match status" value="1"/>
</dbReference>
<feature type="repeat" description="PPR" evidence="2">
    <location>
        <begin position="41"/>
        <end position="75"/>
    </location>
</feature>
<dbReference type="InterPro" id="IPR002885">
    <property type="entry name" value="PPR_rpt"/>
</dbReference>
<organism evidence="3 4">
    <name type="scientific">Anisodus acutangulus</name>
    <dbReference type="NCBI Taxonomy" id="402998"/>
    <lineage>
        <taxon>Eukaryota</taxon>
        <taxon>Viridiplantae</taxon>
        <taxon>Streptophyta</taxon>
        <taxon>Embryophyta</taxon>
        <taxon>Tracheophyta</taxon>
        <taxon>Spermatophyta</taxon>
        <taxon>Magnoliopsida</taxon>
        <taxon>eudicotyledons</taxon>
        <taxon>Gunneridae</taxon>
        <taxon>Pentapetalae</taxon>
        <taxon>asterids</taxon>
        <taxon>lamiids</taxon>
        <taxon>Solanales</taxon>
        <taxon>Solanaceae</taxon>
        <taxon>Solanoideae</taxon>
        <taxon>Hyoscyameae</taxon>
        <taxon>Anisodus</taxon>
    </lineage>
</organism>
<dbReference type="OrthoDB" id="428658at2759"/>
<keyword evidence="1" id="KW-0677">Repeat</keyword>
<reference evidence="4" key="1">
    <citation type="journal article" date="2023" name="Proc. Natl. Acad. Sci. U.S.A.">
        <title>Genomic and structural basis for evolution of tropane alkaloid biosynthesis.</title>
        <authorList>
            <person name="Wanga Y.-J."/>
            <person name="Taina T."/>
            <person name="Yua J.-Y."/>
            <person name="Lia J."/>
            <person name="Xua B."/>
            <person name="Chenc J."/>
            <person name="D'Auriad J.C."/>
            <person name="Huanga J.-P."/>
            <person name="Huanga S.-X."/>
        </authorList>
    </citation>
    <scope>NUCLEOTIDE SEQUENCE [LARGE SCALE GENOMIC DNA]</scope>
    <source>
        <strain evidence="4">cv. KIB-2019</strain>
    </source>
</reference>
<evidence type="ECO:0008006" key="5">
    <source>
        <dbReference type="Google" id="ProtNLM"/>
    </source>
</evidence>
<dbReference type="InterPro" id="IPR011990">
    <property type="entry name" value="TPR-like_helical_dom_sf"/>
</dbReference>
<dbReference type="Proteomes" id="UP001152561">
    <property type="component" value="Unassembled WGS sequence"/>
</dbReference>
<accession>A0A9Q1R9L6</accession>
<name>A0A9Q1R9L6_9SOLA</name>
<keyword evidence="4" id="KW-1185">Reference proteome</keyword>
<dbReference type="Gene3D" id="1.25.40.10">
    <property type="entry name" value="Tetratricopeptide repeat domain"/>
    <property type="match status" value="2"/>
</dbReference>
<dbReference type="AlphaFoldDB" id="A0A9Q1R9L6"/>
<sequence>MVSKLPSSLRLNPNLQFLRTLRPCGDIRHARQLFDEIPEPDIRSWTLLITGYTKSGFPEEALKVYDELTERKVVPDQLALLSVTKACATLGNLIKAKGIHEDVIRYGYRSDLLLGNAMIDMYGKCKYAQGAREVFDSLSAKDVITWTSMSSCYVNCKLPNDALGIFREMGLNGVAHSEWQNPKQEKKGATSSLIPGARIRIGYVWRSINNKMIITSLELNPRKNQEMIHKF</sequence>
<proteinExistence type="predicted"/>
<gene>
    <name evidence="3" type="ORF">K7X08_017474</name>
</gene>
<evidence type="ECO:0000313" key="4">
    <source>
        <dbReference type="Proteomes" id="UP001152561"/>
    </source>
</evidence>
<feature type="repeat" description="PPR" evidence="2">
    <location>
        <begin position="142"/>
        <end position="176"/>
    </location>
</feature>
<evidence type="ECO:0000256" key="1">
    <source>
        <dbReference type="ARBA" id="ARBA00022737"/>
    </source>
</evidence>
<dbReference type="InterPro" id="IPR046960">
    <property type="entry name" value="PPR_At4g14850-like_plant"/>
</dbReference>
<dbReference type="EMBL" id="JAJAGQ010000013">
    <property type="protein sequence ID" value="KAJ8544891.1"/>
    <property type="molecule type" value="Genomic_DNA"/>
</dbReference>
<dbReference type="PROSITE" id="PS51375">
    <property type="entry name" value="PPR"/>
    <property type="match status" value="2"/>
</dbReference>